<evidence type="ECO:0008006" key="3">
    <source>
        <dbReference type="Google" id="ProtNLM"/>
    </source>
</evidence>
<evidence type="ECO:0000313" key="1">
    <source>
        <dbReference type="EMBL" id="MXO93867.1"/>
    </source>
</evidence>
<gene>
    <name evidence="1" type="ORF">GRI62_09625</name>
</gene>
<name>A0A845A4M0_9SPHN</name>
<dbReference type="AlphaFoldDB" id="A0A845A4M0"/>
<proteinExistence type="predicted"/>
<accession>A0A845A4M0</accession>
<reference evidence="1 2" key="1">
    <citation type="submission" date="2019-12" db="EMBL/GenBank/DDBJ databases">
        <title>Genomic-based taxomic classification of the family Erythrobacteraceae.</title>
        <authorList>
            <person name="Xu L."/>
        </authorList>
    </citation>
    <scope>NUCLEOTIDE SEQUENCE [LARGE SCALE GENOMIC DNA]</scope>
    <source>
        <strain evidence="1 2">RC4-10-4</strain>
    </source>
</reference>
<protein>
    <recommendedName>
        <fullName evidence="3">Spore coat protein U domain-containing protein</fullName>
    </recommendedName>
</protein>
<dbReference type="Proteomes" id="UP000460626">
    <property type="component" value="Unassembled WGS sequence"/>
</dbReference>
<sequence length="298" mass="31858">MLIVAPSVAQAQDVLEDDDCRLELQVDSNVDWRGPYGRGYDVFDTEQSFEIVTVSIRHEGRACDYFLTGIADTAADTPALSGPAGRLFYDVMIQPSGPSVLSPDYLGDQLSRVRGRFPRGAGVQTVTLYVDVPPGQFVPGGAYSGRTEFRLFEDDFGSPELADQAVLGIVVPVASALRVESREVGPGQRDLNIDLGDLSQGADHTLDFSIASNARVSTELSSANRGRLAHFANAPGIPYRVWMGGQALDLSQPLVRQEIVVPGASTTALPVRVSVDPQPGAAAGDYSDTLTITFVVDD</sequence>
<comment type="caution">
    <text evidence="1">The sequence shown here is derived from an EMBL/GenBank/DDBJ whole genome shotgun (WGS) entry which is preliminary data.</text>
</comment>
<organism evidence="1 2">
    <name type="scientific">Aurantiacibacter arachoides</name>
    <dbReference type="NCBI Taxonomy" id="1850444"/>
    <lineage>
        <taxon>Bacteria</taxon>
        <taxon>Pseudomonadati</taxon>
        <taxon>Pseudomonadota</taxon>
        <taxon>Alphaproteobacteria</taxon>
        <taxon>Sphingomonadales</taxon>
        <taxon>Erythrobacteraceae</taxon>
        <taxon>Aurantiacibacter</taxon>
    </lineage>
</organism>
<dbReference type="OrthoDB" id="7619271at2"/>
<dbReference type="EMBL" id="WTYH01000001">
    <property type="protein sequence ID" value="MXO93867.1"/>
    <property type="molecule type" value="Genomic_DNA"/>
</dbReference>
<dbReference type="RefSeq" id="WP_131453154.1">
    <property type="nucleotide sequence ID" value="NZ_BMJK01000001.1"/>
</dbReference>
<keyword evidence="2" id="KW-1185">Reference proteome</keyword>
<evidence type="ECO:0000313" key="2">
    <source>
        <dbReference type="Proteomes" id="UP000460626"/>
    </source>
</evidence>